<proteinExistence type="predicted"/>
<evidence type="ECO:0000256" key="2">
    <source>
        <dbReference type="ARBA" id="ARBA00022692"/>
    </source>
</evidence>
<feature type="transmembrane region" description="Helical" evidence="7">
    <location>
        <begin position="146"/>
        <end position="166"/>
    </location>
</feature>
<gene>
    <name evidence="8" type="ORF">EHS11_03650</name>
</gene>
<evidence type="ECO:0000256" key="1">
    <source>
        <dbReference type="ARBA" id="ARBA00004141"/>
    </source>
</evidence>
<dbReference type="GO" id="GO:0006672">
    <property type="term" value="P:ceramide metabolic process"/>
    <property type="evidence" value="ECO:0007669"/>
    <property type="project" value="InterPro"/>
</dbReference>
<protein>
    <recommendedName>
        <fullName evidence="10">Alkaline phytoceramidase</fullName>
    </recommendedName>
</protein>
<dbReference type="PANTHER" id="PTHR46187">
    <property type="entry name" value="ALKALINE CERAMIDASE 3"/>
    <property type="match status" value="1"/>
</dbReference>
<feature type="transmembrane region" description="Helical" evidence="7">
    <location>
        <begin position="228"/>
        <end position="247"/>
    </location>
</feature>
<comment type="subcellular location">
    <subcellularLocation>
        <location evidence="1">Membrane</location>
        <topology evidence="1">Multi-pass membrane protein</topology>
    </subcellularLocation>
</comment>
<name>A0A4R9LTF2_9LEPT</name>
<evidence type="ECO:0000256" key="6">
    <source>
        <dbReference type="PIRSR" id="PIRSR608901-2"/>
    </source>
</evidence>
<evidence type="ECO:0000256" key="5">
    <source>
        <dbReference type="ARBA" id="ARBA00023136"/>
    </source>
</evidence>
<feature type="transmembrane region" description="Helical" evidence="7">
    <location>
        <begin position="88"/>
        <end position="109"/>
    </location>
</feature>
<dbReference type="Pfam" id="PF05875">
    <property type="entry name" value="Ceramidase"/>
    <property type="match status" value="1"/>
</dbReference>
<feature type="binding site" evidence="6">
    <location>
        <position position="110"/>
    </location>
    <ligand>
        <name>Zn(2+)</name>
        <dbReference type="ChEBI" id="CHEBI:29105"/>
        <note>catalytic</note>
    </ligand>
</feature>
<feature type="transmembrane region" description="Helical" evidence="7">
    <location>
        <begin position="58"/>
        <end position="76"/>
    </location>
</feature>
<dbReference type="GO" id="GO:0016020">
    <property type="term" value="C:membrane"/>
    <property type="evidence" value="ECO:0007669"/>
    <property type="project" value="UniProtKB-SubCell"/>
</dbReference>
<organism evidence="8 9">
    <name type="scientific">Leptospira ilyithenensis</name>
    <dbReference type="NCBI Taxonomy" id="2484901"/>
    <lineage>
        <taxon>Bacteria</taxon>
        <taxon>Pseudomonadati</taxon>
        <taxon>Spirochaetota</taxon>
        <taxon>Spirochaetia</taxon>
        <taxon>Leptospirales</taxon>
        <taxon>Leptospiraceae</taxon>
        <taxon>Leptospira</taxon>
    </lineage>
</organism>
<accession>A0A4R9LTF2</accession>
<evidence type="ECO:0000313" key="8">
    <source>
        <dbReference type="EMBL" id="TGN13728.1"/>
    </source>
</evidence>
<evidence type="ECO:0008006" key="10">
    <source>
        <dbReference type="Google" id="ProtNLM"/>
    </source>
</evidence>
<keyword evidence="5 7" id="KW-0472">Membrane</keyword>
<dbReference type="GO" id="GO:0046872">
    <property type="term" value="F:metal ion binding"/>
    <property type="evidence" value="ECO:0007669"/>
    <property type="project" value="UniProtKB-KW"/>
</dbReference>
<keyword evidence="2 7" id="KW-0812">Transmembrane</keyword>
<evidence type="ECO:0000256" key="3">
    <source>
        <dbReference type="ARBA" id="ARBA00022801"/>
    </source>
</evidence>
<keyword evidence="3" id="KW-0378">Hydrolase</keyword>
<evidence type="ECO:0000256" key="4">
    <source>
        <dbReference type="ARBA" id="ARBA00022989"/>
    </source>
</evidence>
<feature type="binding site" evidence="6">
    <location>
        <position position="236"/>
    </location>
    <ligand>
        <name>Zn(2+)</name>
        <dbReference type="ChEBI" id="CHEBI:29105"/>
        <note>catalytic</note>
    </ligand>
</feature>
<dbReference type="InterPro" id="IPR008901">
    <property type="entry name" value="ACER"/>
</dbReference>
<feature type="transmembrane region" description="Helical" evidence="7">
    <location>
        <begin position="115"/>
        <end position="134"/>
    </location>
</feature>
<reference evidence="8" key="1">
    <citation type="journal article" date="2019" name="PLoS Negl. Trop. Dis.">
        <title>Revisiting the worldwide diversity of Leptospira species in the environment.</title>
        <authorList>
            <person name="Vincent A.T."/>
            <person name="Schiettekatte O."/>
            <person name="Bourhy P."/>
            <person name="Veyrier F.J."/>
            <person name="Picardeau M."/>
        </authorList>
    </citation>
    <scope>NUCLEOTIDE SEQUENCE [LARGE SCALE GENOMIC DNA]</scope>
    <source>
        <strain evidence="8">201400974</strain>
    </source>
</reference>
<dbReference type="EMBL" id="RQHV01000027">
    <property type="protein sequence ID" value="TGN13728.1"/>
    <property type="molecule type" value="Genomic_DNA"/>
</dbReference>
<feature type="transmembrane region" description="Helical" evidence="7">
    <location>
        <begin position="172"/>
        <end position="190"/>
    </location>
</feature>
<keyword evidence="6" id="KW-0479">Metal-binding</keyword>
<sequence length="259" mass="29670">MRSYIPINLSLILTISLYFFLNPLSYSWADWEPASCMPDHCFCESTNGTSVRQPSNTWSSLSFCFVGFYVILVRIFQKPNGESRFNQSVLFSGLFGFSLILIGLGSVFFHASLSFVGQFFDVTGMNLLAVFILLFHIYRVREYPKFVFLICYLMFNLILAYLLYAYPSLRRYLFGMILSASLIPGFIVGSTRSKSDSKWIVYALVLQGFAFLVWVLDLQKIVCDSGSYLQGHAVWHILGASASYYLYRFYLSERAKVES</sequence>
<evidence type="ECO:0000313" key="9">
    <source>
        <dbReference type="Proteomes" id="UP000298264"/>
    </source>
</evidence>
<keyword evidence="4 7" id="KW-1133">Transmembrane helix</keyword>
<keyword evidence="9" id="KW-1185">Reference proteome</keyword>
<evidence type="ECO:0000256" key="7">
    <source>
        <dbReference type="SAM" id="Phobius"/>
    </source>
</evidence>
<comment type="caution">
    <text evidence="8">The sequence shown here is derived from an EMBL/GenBank/DDBJ whole genome shotgun (WGS) entry which is preliminary data.</text>
</comment>
<feature type="transmembrane region" description="Helical" evidence="7">
    <location>
        <begin position="7"/>
        <end position="29"/>
    </location>
</feature>
<feature type="binding site" evidence="6">
    <location>
        <position position="232"/>
    </location>
    <ligand>
        <name>Zn(2+)</name>
        <dbReference type="ChEBI" id="CHEBI:29105"/>
        <note>catalytic</note>
    </ligand>
</feature>
<dbReference type="Proteomes" id="UP000298264">
    <property type="component" value="Unassembled WGS sequence"/>
</dbReference>
<comment type="cofactor">
    <cofactor evidence="6">
        <name>Zn(2+)</name>
        <dbReference type="ChEBI" id="CHEBI:29105"/>
    </cofactor>
</comment>
<dbReference type="OrthoDB" id="326451at2"/>
<dbReference type="PANTHER" id="PTHR46187:SF3">
    <property type="entry name" value="ALKALINE CERAMIDASE 3"/>
    <property type="match status" value="1"/>
</dbReference>
<feature type="transmembrane region" description="Helical" evidence="7">
    <location>
        <begin position="199"/>
        <end position="216"/>
    </location>
</feature>
<keyword evidence="6" id="KW-0862">Zinc</keyword>
<dbReference type="AlphaFoldDB" id="A0A4R9LTF2"/>
<dbReference type="GO" id="GO:0016811">
    <property type="term" value="F:hydrolase activity, acting on carbon-nitrogen (but not peptide) bonds, in linear amides"/>
    <property type="evidence" value="ECO:0007669"/>
    <property type="project" value="InterPro"/>
</dbReference>